<evidence type="ECO:0000313" key="9">
    <source>
        <dbReference type="Proteomes" id="UP000316008"/>
    </source>
</evidence>
<dbReference type="NCBIfam" id="NF004132">
    <property type="entry name" value="PRK05618.2-2"/>
    <property type="match status" value="1"/>
</dbReference>
<dbReference type="NCBIfam" id="TIGR00731">
    <property type="entry name" value="bL25_bact_ctc"/>
    <property type="match status" value="1"/>
</dbReference>
<dbReference type="Pfam" id="PF01386">
    <property type="entry name" value="Ribosomal_L25p"/>
    <property type="match status" value="1"/>
</dbReference>
<feature type="domain" description="Large ribosomal subunit protein bL25 L25" evidence="6">
    <location>
        <begin position="6"/>
        <end position="90"/>
    </location>
</feature>
<sequence>MKVAQLSGSLRANVGKKDAKALRDSGQVPCVLYGQGTQTHFSLPDIKVEKLVFNPDVFKIELDIDGKKTNAIIQEIQQNPITDRVMHIDFLELDPKKAVKVALPVRLTGASRGVLAGGRLMQVFRRLRVVGLPTDLPEAIVIDITKLRIGQSIRVKDLENDGLTISEAKNAVVVAVKMARGASKAAEADDEDEE</sequence>
<evidence type="ECO:0000256" key="3">
    <source>
        <dbReference type="ARBA" id="ARBA00022980"/>
    </source>
</evidence>
<evidence type="ECO:0000256" key="4">
    <source>
        <dbReference type="ARBA" id="ARBA00023274"/>
    </source>
</evidence>
<keyword evidence="1 5" id="KW-0699">rRNA-binding</keyword>
<proteinExistence type="inferred from homology"/>
<dbReference type="HAMAP" id="MF_01334">
    <property type="entry name" value="Ribosomal_bL25_CTC"/>
    <property type="match status" value="1"/>
</dbReference>
<keyword evidence="2 5" id="KW-0694">RNA-binding</keyword>
<dbReference type="InterPro" id="IPR011035">
    <property type="entry name" value="Ribosomal_bL25/Gln-tRNA_synth"/>
</dbReference>
<keyword evidence="9" id="KW-1185">Reference proteome</keyword>
<dbReference type="InterPro" id="IPR020930">
    <property type="entry name" value="Ribosomal_uL5_bac-type"/>
</dbReference>
<evidence type="ECO:0000259" key="6">
    <source>
        <dbReference type="Pfam" id="PF01386"/>
    </source>
</evidence>
<dbReference type="RefSeq" id="WP_144332221.1">
    <property type="nucleotide sequence ID" value="NZ_VLPL01000002.1"/>
</dbReference>
<dbReference type="GO" id="GO:0006412">
    <property type="term" value="P:translation"/>
    <property type="evidence" value="ECO:0007669"/>
    <property type="project" value="UniProtKB-UniRule"/>
</dbReference>
<keyword evidence="3 5" id="KW-0689">Ribosomal protein</keyword>
<evidence type="ECO:0000256" key="2">
    <source>
        <dbReference type="ARBA" id="ARBA00022884"/>
    </source>
</evidence>
<evidence type="ECO:0000256" key="5">
    <source>
        <dbReference type="HAMAP-Rule" id="MF_01334"/>
    </source>
</evidence>
<dbReference type="EMBL" id="VLPL01000002">
    <property type="protein sequence ID" value="TSJ46684.1"/>
    <property type="molecule type" value="Genomic_DNA"/>
</dbReference>
<dbReference type="GO" id="GO:0022625">
    <property type="term" value="C:cytosolic large ribosomal subunit"/>
    <property type="evidence" value="ECO:0007669"/>
    <property type="project" value="TreeGrafter"/>
</dbReference>
<comment type="caution">
    <text evidence="8">The sequence shown here is derived from an EMBL/GenBank/DDBJ whole genome shotgun (WGS) entry which is preliminary data.</text>
</comment>
<organism evidence="8 9">
    <name type="scientific">Fluviicola chungangensis</name>
    <dbReference type="NCBI Taxonomy" id="2597671"/>
    <lineage>
        <taxon>Bacteria</taxon>
        <taxon>Pseudomonadati</taxon>
        <taxon>Bacteroidota</taxon>
        <taxon>Flavobacteriia</taxon>
        <taxon>Flavobacteriales</taxon>
        <taxon>Crocinitomicaceae</taxon>
        <taxon>Fluviicola</taxon>
    </lineage>
</organism>
<comment type="similarity">
    <text evidence="5">Belongs to the bacterial ribosomal protein bL25 family. CTC subfamily.</text>
</comment>
<protein>
    <recommendedName>
        <fullName evidence="5">Large ribosomal subunit protein bL25</fullName>
    </recommendedName>
    <alternativeName>
        <fullName evidence="5">General stress protein CTC</fullName>
    </alternativeName>
</protein>
<dbReference type="InterPro" id="IPR029751">
    <property type="entry name" value="Ribosomal_L25_dom"/>
</dbReference>
<accession>A0A556N3A1</accession>
<dbReference type="PANTHER" id="PTHR33284">
    <property type="entry name" value="RIBOSOMAL PROTEIN L25/GLN-TRNA SYNTHETASE, ANTI-CODON-BINDING DOMAIN-CONTAINING PROTEIN"/>
    <property type="match status" value="1"/>
</dbReference>
<dbReference type="GO" id="GO:0003735">
    <property type="term" value="F:structural constituent of ribosome"/>
    <property type="evidence" value="ECO:0007669"/>
    <property type="project" value="InterPro"/>
</dbReference>
<dbReference type="CDD" id="cd00495">
    <property type="entry name" value="Ribosomal_L25_TL5_CTC"/>
    <property type="match status" value="1"/>
</dbReference>
<dbReference type="SUPFAM" id="SSF50715">
    <property type="entry name" value="Ribosomal protein L25-like"/>
    <property type="match status" value="1"/>
</dbReference>
<dbReference type="Pfam" id="PF14693">
    <property type="entry name" value="Ribosomal_TL5_C"/>
    <property type="match status" value="1"/>
</dbReference>
<comment type="subunit">
    <text evidence="5">Part of the 50S ribosomal subunit; part of the 5S rRNA/L5/L18/L25 subcomplex. Contacts the 5S rRNA. Binds to the 5S rRNA independently of L5 and L18.</text>
</comment>
<dbReference type="AlphaFoldDB" id="A0A556N3A1"/>
<dbReference type="Gene3D" id="2.40.240.10">
    <property type="entry name" value="Ribosomal Protein L25, Chain P"/>
    <property type="match status" value="1"/>
</dbReference>
<dbReference type="Proteomes" id="UP000316008">
    <property type="component" value="Unassembled WGS sequence"/>
</dbReference>
<comment type="function">
    <text evidence="5">This is one of the proteins that binds to the 5S RNA in the ribosome where it forms part of the central protuberance.</text>
</comment>
<dbReference type="GO" id="GO:0008097">
    <property type="term" value="F:5S rRNA binding"/>
    <property type="evidence" value="ECO:0007669"/>
    <property type="project" value="InterPro"/>
</dbReference>
<name>A0A556N3A1_9FLAO</name>
<gene>
    <name evidence="5" type="primary">rplY</name>
    <name evidence="5" type="synonym">ctc</name>
    <name evidence="8" type="ORF">FO442_05860</name>
</gene>
<dbReference type="PANTHER" id="PTHR33284:SF1">
    <property type="entry name" value="RIBOSOMAL PROTEIN L25_GLN-TRNA SYNTHETASE, ANTI-CODON-BINDING DOMAIN-CONTAINING PROTEIN"/>
    <property type="match status" value="1"/>
</dbReference>
<dbReference type="InterPro" id="IPR020056">
    <property type="entry name" value="Rbsml_bL25/Gln-tRNA_synth_N"/>
</dbReference>
<dbReference type="Gene3D" id="2.170.120.20">
    <property type="entry name" value="Ribosomal protein L25, beta domain"/>
    <property type="match status" value="1"/>
</dbReference>
<reference evidence="8 9" key="1">
    <citation type="submission" date="2019-07" db="EMBL/GenBank/DDBJ databases">
        <authorList>
            <person name="Huq M.A."/>
        </authorList>
    </citation>
    <scope>NUCLEOTIDE SEQUENCE [LARGE SCALE GENOMIC DNA]</scope>
    <source>
        <strain evidence="8 9">MAH-3</strain>
    </source>
</reference>
<evidence type="ECO:0000259" key="7">
    <source>
        <dbReference type="Pfam" id="PF14693"/>
    </source>
</evidence>
<feature type="domain" description="Large ribosomal subunit protein bL25 beta" evidence="7">
    <location>
        <begin position="99"/>
        <end position="179"/>
    </location>
</feature>
<evidence type="ECO:0000256" key="1">
    <source>
        <dbReference type="ARBA" id="ARBA00022730"/>
    </source>
</evidence>
<keyword evidence="4 5" id="KW-0687">Ribonucleoprotein</keyword>
<dbReference type="InterPro" id="IPR037121">
    <property type="entry name" value="Ribosomal_bL25_C"/>
</dbReference>
<dbReference type="OrthoDB" id="9786489at2"/>
<dbReference type="InterPro" id="IPR001021">
    <property type="entry name" value="Ribosomal_bL25_long"/>
</dbReference>
<dbReference type="InterPro" id="IPR020057">
    <property type="entry name" value="Ribosomal_bL25_b-dom"/>
</dbReference>
<evidence type="ECO:0000313" key="8">
    <source>
        <dbReference type="EMBL" id="TSJ46684.1"/>
    </source>
</evidence>